<evidence type="ECO:0000256" key="1">
    <source>
        <dbReference type="SAM" id="MobiDB-lite"/>
    </source>
</evidence>
<evidence type="ECO:0000313" key="2">
    <source>
        <dbReference type="EMBL" id="MFC4981653.1"/>
    </source>
</evidence>
<comment type="caution">
    <text evidence="2">The sequence shown here is derived from an EMBL/GenBank/DDBJ whole genome shotgun (WGS) entry which is preliminary data.</text>
</comment>
<reference evidence="3" key="1">
    <citation type="journal article" date="2019" name="Int. J. Syst. Evol. Microbiol.">
        <title>The Global Catalogue of Microorganisms (GCM) 10K type strain sequencing project: providing services to taxonomists for standard genome sequencing and annotation.</title>
        <authorList>
            <consortium name="The Broad Institute Genomics Platform"/>
            <consortium name="The Broad Institute Genome Sequencing Center for Infectious Disease"/>
            <person name="Wu L."/>
            <person name="Ma J."/>
        </authorList>
    </citation>
    <scope>NUCLEOTIDE SEQUENCE [LARGE SCALE GENOMIC DNA]</scope>
    <source>
        <strain evidence="3">ICMP 257</strain>
    </source>
</reference>
<evidence type="ECO:0000313" key="3">
    <source>
        <dbReference type="Proteomes" id="UP001595908"/>
    </source>
</evidence>
<dbReference type="EMBL" id="JBHSJE010000008">
    <property type="protein sequence ID" value="MFC4981653.1"/>
    <property type="molecule type" value="Genomic_DNA"/>
</dbReference>
<proteinExistence type="predicted"/>
<sequence>MTRHRDKTVATGRDTVRKGDAAAGGAVAAVVCASERRVVWACLFDPAEYDAVTINVREYPAVAAVGRRGPPGLGRPVIPQPAPGPASTGTCSHRWTPPMKGGKSASS</sequence>
<keyword evidence="3" id="KW-1185">Reference proteome</keyword>
<organism evidence="2 3">
    <name type="scientific">Streptomyces atroolivaceus</name>
    <dbReference type="NCBI Taxonomy" id="66869"/>
    <lineage>
        <taxon>Bacteria</taxon>
        <taxon>Bacillati</taxon>
        <taxon>Actinomycetota</taxon>
        <taxon>Actinomycetes</taxon>
        <taxon>Kitasatosporales</taxon>
        <taxon>Streptomycetaceae</taxon>
        <taxon>Streptomyces</taxon>
    </lineage>
</organism>
<feature type="region of interest" description="Disordered" evidence="1">
    <location>
        <begin position="73"/>
        <end position="107"/>
    </location>
</feature>
<gene>
    <name evidence="2" type="ORF">ACFPL4_25390</name>
</gene>
<accession>A0ABV9VEG0</accession>
<name>A0ABV9VEG0_STRAZ</name>
<dbReference type="GeneID" id="96256807"/>
<protein>
    <submittedName>
        <fullName evidence="2">Uncharacterized protein</fullName>
    </submittedName>
</protein>
<dbReference type="Proteomes" id="UP001595908">
    <property type="component" value="Unassembled WGS sequence"/>
</dbReference>
<dbReference type="RefSeq" id="WP_244300231.1">
    <property type="nucleotide sequence ID" value="NZ_JBHSJE010000008.1"/>
</dbReference>